<proteinExistence type="predicted"/>
<gene>
    <name evidence="1" type="ORF">KDK95_17030</name>
</gene>
<keyword evidence="2" id="KW-1185">Reference proteome</keyword>
<dbReference type="AlphaFoldDB" id="A0A941ECD6"/>
<evidence type="ECO:0000313" key="1">
    <source>
        <dbReference type="EMBL" id="MBR7828023.1"/>
    </source>
</evidence>
<evidence type="ECO:0000313" key="2">
    <source>
        <dbReference type="Proteomes" id="UP000676325"/>
    </source>
</evidence>
<dbReference type="EMBL" id="JAGSOH010000047">
    <property type="protein sequence ID" value="MBR7828023.1"/>
    <property type="molecule type" value="Genomic_DNA"/>
</dbReference>
<name>A0A941ECD6_9ACTN</name>
<protein>
    <submittedName>
        <fullName evidence="1">Uncharacterized protein</fullName>
    </submittedName>
</protein>
<accession>A0A941ECD6</accession>
<dbReference type="RefSeq" id="WP_212519162.1">
    <property type="nucleotide sequence ID" value="NZ_JAGSOH010000047.1"/>
</dbReference>
<reference evidence="1" key="1">
    <citation type="submission" date="2021-04" db="EMBL/GenBank/DDBJ databases">
        <title>Genome based classification of Actinospica acidithermotolerans sp. nov., an actinobacterium isolated from an Indonesian hot spring.</title>
        <authorList>
            <person name="Kusuma A.B."/>
            <person name="Putra K.E."/>
            <person name="Nafisah S."/>
            <person name="Loh J."/>
            <person name="Nouioui I."/>
            <person name="Goodfellow M."/>
        </authorList>
    </citation>
    <scope>NUCLEOTIDE SEQUENCE</scope>
    <source>
        <strain evidence="1">MGRD01-02</strain>
    </source>
</reference>
<comment type="caution">
    <text evidence="1">The sequence shown here is derived from an EMBL/GenBank/DDBJ whole genome shotgun (WGS) entry which is preliminary data.</text>
</comment>
<dbReference type="Proteomes" id="UP000676325">
    <property type="component" value="Unassembled WGS sequence"/>
</dbReference>
<organism evidence="1 2">
    <name type="scientific">Actinospica acidithermotolerans</name>
    <dbReference type="NCBI Taxonomy" id="2828514"/>
    <lineage>
        <taxon>Bacteria</taxon>
        <taxon>Bacillati</taxon>
        <taxon>Actinomycetota</taxon>
        <taxon>Actinomycetes</taxon>
        <taxon>Catenulisporales</taxon>
        <taxon>Actinospicaceae</taxon>
        <taxon>Actinospica</taxon>
    </lineage>
</organism>
<sequence>MSDDGREAEAVIEYERTLTEVADRQAVDEAEDAVARAWIAELDDMRREGLRLAMAVRVAERVAREKLRKAQQLGHPHELAKAHAKLAATQAETKVSLGHANALLCSVDAELEAVCQAGMARTRRNEQDLRRLRSAWTAAYGRS</sequence>